<dbReference type="GO" id="GO:0006334">
    <property type="term" value="P:nucleosome assembly"/>
    <property type="evidence" value="ECO:0007669"/>
    <property type="project" value="InterPro"/>
</dbReference>
<dbReference type="AlphaFoldDB" id="A0AAV8URC1"/>
<dbReference type="GO" id="GO:0031492">
    <property type="term" value="F:nucleosomal DNA binding"/>
    <property type="evidence" value="ECO:0007669"/>
    <property type="project" value="TreeGrafter"/>
</dbReference>
<dbReference type="SMART" id="SM00526">
    <property type="entry name" value="H15"/>
    <property type="match status" value="1"/>
</dbReference>
<dbReference type="Gene3D" id="1.10.10.10">
    <property type="entry name" value="Winged helix-like DNA-binding domain superfamily/Winged helix DNA-binding domain"/>
    <property type="match status" value="1"/>
</dbReference>
<organism evidence="8 9">
    <name type="scientific">Rhodosorus marinus</name>
    <dbReference type="NCBI Taxonomy" id="101924"/>
    <lineage>
        <taxon>Eukaryota</taxon>
        <taxon>Rhodophyta</taxon>
        <taxon>Stylonematophyceae</taxon>
        <taxon>Stylonematales</taxon>
        <taxon>Stylonemataceae</taxon>
        <taxon>Rhodosorus</taxon>
    </lineage>
</organism>
<feature type="compositionally biased region" description="Basic residues" evidence="6">
    <location>
        <begin position="110"/>
        <end position="142"/>
    </location>
</feature>
<dbReference type="PROSITE" id="PS51504">
    <property type="entry name" value="H15"/>
    <property type="match status" value="1"/>
</dbReference>
<evidence type="ECO:0000256" key="5">
    <source>
        <dbReference type="ARBA" id="ARBA00023242"/>
    </source>
</evidence>
<evidence type="ECO:0000256" key="3">
    <source>
        <dbReference type="ARBA" id="ARBA00022454"/>
    </source>
</evidence>
<dbReference type="Proteomes" id="UP001157974">
    <property type="component" value="Unassembled WGS sequence"/>
</dbReference>
<dbReference type="PANTHER" id="PTHR11467">
    <property type="entry name" value="HISTONE H1"/>
    <property type="match status" value="1"/>
</dbReference>
<evidence type="ECO:0000259" key="7">
    <source>
        <dbReference type="PROSITE" id="PS51504"/>
    </source>
</evidence>
<dbReference type="EMBL" id="JAMWBK010000005">
    <property type="protein sequence ID" value="KAJ8905054.1"/>
    <property type="molecule type" value="Genomic_DNA"/>
</dbReference>
<evidence type="ECO:0000313" key="9">
    <source>
        <dbReference type="Proteomes" id="UP001157974"/>
    </source>
</evidence>
<accession>A0AAV8URC1</accession>
<feature type="domain" description="H15" evidence="7">
    <location>
        <begin position="20"/>
        <end position="90"/>
    </location>
</feature>
<dbReference type="GO" id="GO:0005634">
    <property type="term" value="C:nucleus"/>
    <property type="evidence" value="ECO:0007669"/>
    <property type="project" value="UniProtKB-SubCell"/>
</dbReference>
<sequence>MVKKAATTKKVSTKSKSTLPAGGYEAMIVKAIAELGERGGSSPIAILKNISKTHADIPEDRLKLQVRMALKRMTQKEKLVKVKASYKLANSEKAKTKKAAPKKAVASKQKATKPKGTIKKKAPSKTKKATAKKTGKKAAKKK</sequence>
<dbReference type="GO" id="GO:0030261">
    <property type="term" value="P:chromosome condensation"/>
    <property type="evidence" value="ECO:0007669"/>
    <property type="project" value="TreeGrafter"/>
</dbReference>
<evidence type="ECO:0000256" key="1">
    <source>
        <dbReference type="ARBA" id="ARBA00004123"/>
    </source>
</evidence>
<dbReference type="PANTHER" id="PTHR11467:SF36">
    <property type="entry name" value="HISTONE 24-RELATED"/>
    <property type="match status" value="1"/>
</dbReference>
<feature type="region of interest" description="Disordered" evidence="6">
    <location>
        <begin position="91"/>
        <end position="142"/>
    </location>
</feature>
<evidence type="ECO:0000256" key="6">
    <source>
        <dbReference type="SAM" id="MobiDB-lite"/>
    </source>
</evidence>
<gene>
    <name evidence="8" type="ORF">NDN08_001566</name>
</gene>
<comment type="subcellular location">
    <subcellularLocation>
        <location evidence="2">Chromosome</location>
    </subcellularLocation>
    <subcellularLocation>
        <location evidence="1">Nucleus</location>
    </subcellularLocation>
</comment>
<keyword evidence="9" id="KW-1185">Reference proteome</keyword>
<proteinExistence type="predicted"/>
<evidence type="ECO:0000256" key="2">
    <source>
        <dbReference type="ARBA" id="ARBA00004286"/>
    </source>
</evidence>
<dbReference type="GO" id="GO:0000786">
    <property type="term" value="C:nucleosome"/>
    <property type="evidence" value="ECO:0007669"/>
    <property type="project" value="InterPro"/>
</dbReference>
<protein>
    <recommendedName>
        <fullName evidence="7">H15 domain-containing protein</fullName>
    </recommendedName>
</protein>
<name>A0AAV8URC1_9RHOD</name>
<dbReference type="Pfam" id="PF00538">
    <property type="entry name" value="Linker_histone"/>
    <property type="match status" value="1"/>
</dbReference>
<keyword evidence="3" id="KW-0158">Chromosome</keyword>
<keyword evidence="5" id="KW-0539">Nucleus</keyword>
<evidence type="ECO:0000256" key="4">
    <source>
        <dbReference type="ARBA" id="ARBA00023125"/>
    </source>
</evidence>
<dbReference type="InterPro" id="IPR005818">
    <property type="entry name" value="Histone_H1/H5_H15"/>
</dbReference>
<dbReference type="GO" id="GO:0003690">
    <property type="term" value="F:double-stranded DNA binding"/>
    <property type="evidence" value="ECO:0007669"/>
    <property type="project" value="TreeGrafter"/>
</dbReference>
<dbReference type="InterPro" id="IPR036388">
    <property type="entry name" value="WH-like_DNA-bd_sf"/>
</dbReference>
<reference evidence="8 9" key="1">
    <citation type="journal article" date="2023" name="Nat. Commun.">
        <title>Origin of minicircular mitochondrial genomes in red algae.</title>
        <authorList>
            <person name="Lee Y."/>
            <person name="Cho C.H."/>
            <person name="Lee Y.M."/>
            <person name="Park S.I."/>
            <person name="Yang J.H."/>
            <person name="West J.A."/>
            <person name="Bhattacharya D."/>
            <person name="Yoon H.S."/>
        </authorList>
    </citation>
    <scope>NUCLEOTIDE SEQUENCE [LARGE SCALE GENOMIC DNA]</scope>
    <source>
        <strain evidence="8 9">CCMP1338</strain>
        <tissue evidence="8">Whole cell</tissue>
    </source>
</reference>
<dbReference type="GO" id="GO:0045910">
    <property type="term" value="P:negative regulation of DNA recombination"/>
    <property type="evidence" value="ECO:0007669"/>
    <property type="project" value="TreeGrafter"/>
</dbReference>
<dbReference type="SUPFAM" id="SSF46785">
    <property type="entry name" value="Winged helix' DNA-binding domain"/>
    <property type="match status" value="1"/>
</dbReference>
<comment type="caution">
    <text evidence="8">The sequence shown here is derived from an EMBL/GenBank/DDBJ whole genome shotgun (WGS) entry which is preliminary data.</text>
</comment>
<dbReference type="InterPro" id="IPR036390">
    <property type="entry name" value="WH_DNA-bd_sf"/>
</dbReference>
<evidence type="ECO:0000313" key="8">
    <source>
        <dbReference type="EMBL" id="KAJ8905054.1"/>
    </source>
</evidence>
<keyword evidence="4" id="KW-0238">DNA-binding</keyword>